<evidence type="ECO:0000313" key="2">
    <source>
        <dbReference type="Proteomes" id="UP000230069"/>
    </source>
</evidence>
<proteinExistence type="predicted"/>
<gene>
    <name evidence="1" type="ORF">AQUCO_11500015v1</name>
</gene>
<keyword evidence="2" id="KW-1185">Reference proteome</keyword>
<reference evidence="1 2" key="1">
    <citation type="submission" date="2017-09" db="EMBL/GenBank/DDBJ databases">
        <title>WGS assembly of Aquilegia coerulea Goldsmith.</title>
        <authorList>
            <person name="Hodges S."/>
            <person name="Kramer E."/>
            <person name="Nordborg M."/>
            <person name="Tomkins J."/>
            <person name="Borevitz J."/>
            <person name="Derieg N."/>
            <person name="Yan J."/>
            <person name="Mihaltcheva S."/>
            <person name="Hayes R.D."/>
            <person name="Rokhsar D."/>
        </authorList>
    </citation>
    <scope>NUCLEOTIDE SEQUENCE [LARGE SCALE GENOMIC DNA]</scope>
    <source>
        <strain evidence="2">cv. Goldsmith</strain>
    </source>
</reference>
<dbReference type="AlphaFoldDB" id="A0A2G5C299"/>
<organism evidence="1 2">
    <name type="scientific">Aquilegia coerulea</name>
    <name type="common">Rocky mountain columbine</name>
    <dbReference type="NCBI Taxonomy" id="218851"/>
    <lineage>
        <taxon>Eukaryota</taxon>
        <taxon>Viridiplantae</taxon>
        <taxon>Streptophyta</taxon>
        <taxon>Embryophyta</taxon>
        <taxon>Tracheophyta</taxon>
        <taxon>Spermatophyta</taxon>
        <taxon>Magnoliopsida</taxon>
        <taxon>Ranunculales</taxon>
        <taxon>Ranunculaceae</taxon>
        <taxon>Thalictroideae</taxon>
        <taxon>Aquilegia</taxon>
    </lineage>
</organism>
<accession>A0A2G5C299</accession>
<name>A0A2G5C299_AQUCA</name>
<dbReference type="EMBL" id="KZ305131">
    <property type="protein sequence ID" value="PIA25418.1"/>
    <property type="molecule type" value="Genomic_DNA"/>
</dbReference>
<dbReference type="Proteomes" id="UP000230069">
    <property type="component" value="Unassembled WGS sequence"/>
</dbReference>
<evidence type="ECO:0000313" key="1">
    <source>
        <dbReference type="EMBL" id="PIA25418.1"/>
    </source>
</evidence>
<sequence>MERNGSRVDPMSAIMVHESAYNNFIAKSSKSTKPKSDFKKDDNLYVVSNSDWALLYRLSAKECERLQKANIDLQEKFNKASCNLSTISDNFCFEDNGVLQTKVDSLEQRLRHCAEDYMLQGEL</sequence>
<protein>
    <submittedName>
        <fullName evidence="1">Uncharacterized protein</fullName>
    </submittedName>
</protein>
<dbReference type="InParanoid" id="A0A2G5C299"/>